<evidence type="ECO:0000256" key="6">
    <source>
        <dbReference type="ARBA" id="ARBA00022723"/>
    </source>
</evidence>
<dbReference type="PANTHER" id="PTHR46300:SF5">
    <property type="entry name" value="CYTOCHROME P450"/>
    <property type="match status" value="1"/>
</dbReference>
<evidence type="ECO:0000256" key="7">
    <source>
        <dbReference type="ARBA" id="ARBA00022989"/>
    </source>
</evidence>
<evidence type="ECO:0000313" key="14">
    <source>
        <dbReference type="Proteomes" id="UP000218811"/>
    </source>
</evidence>
<dbReference type="GO" id="GO:0016020">
    <property type="term" value="C:membrane"/>
    <property type="evidence" value="ECO:0007669"/>
    <property type="project" value="UniProtKB-SubCell"/>
</dbReference>
<evidence type="ECO:0000256" key="9">
    <source>
        <dbReference type="ARBA" id="ARBA00023004"/>
    </source>
</evidence>
<dbReference type="GO" id="GO:0016705">
    <property type="term" value="F:oxidoreductase activity, acting on paired donors, with incorporation or reduction of molecular oxygen"/>
    <property type="evidence" value="ECO:0007669"/>
    <property type="project" value="InterPro"/>
</dbReference>
<dbReference type="Gene3D" id="1.10.630.10">
    <property type="entry name" value="Cytochrome P450"/>
    <property type="match status" value="1"/>
</dbReference>
<evidence type="ECO:0000256" key="8">
    <source>
        <dbReference type="ARBA" id="ARBA00023002"/>
    </source>
</evidence>
<evidence type="ECO:0000256" key="1">
    <source>
        <dbReference type="ARBA" id="ARBA00001971"/>
    </source>
</evidence>
<comment type="cofactor">
    <cofactor evidence="1">
        <name>heme</name>
        <dbReference type="ChEBI" id="CHEBI:30413"/>
    </cofactor>
</comment>
<keyword evidence="10" id="KW-0503">Monooxygenase</keyword>
<gene>
    <name evidence="13" type="ORF">WOLCODRAFT_153387</name>
</gene>
<dbReference type="InterPro" id="IPR050364">
    <property type="entry name" value="Cytochrome_P450_fung"/>
</dbReference>
<keyword evidence="6" id="KW-0479">Metal-binding</keyword>
<evidence type="ECO:0000256" key="10">
    <source>
        <dbReference type="ARBA" id="ARBA00023033"/>
    </source>
</evidence>
<organism evidence="13 14">
    <name type="scientific">Wolfiporia cocos (strain MD-104)</name>
    <name type="common">Brown rot fungus</name>
    <dbReference type="NCBI Taxonomy" id="742152"/>
    <lineage>
        <taxon>Eukaryota</taxon>
        <taxon>Fungi</taxon>
        <taxon>Dikarya</taxon>
        <taxon>Basidiomycota</taxon>
        <taxon>Agaricomycotina</taxon>
        <taxon>Agaricomycetes</taxon>
        <taxon>Polyporales</taxon>
        <taxon>Phaeolaceae</taxon>
        <taxon>Wolfiporia</taxon>
    </lineage>
</organism>
<keyword evidence="9" id="KW-0408">Iron</keyword>
<dbReference type="PANTHER" id="PTHR46300">
    <property type="entry name" value="P450, PUTATIVE (EUROFUNG)-RELATED-RELATED"/>
    <property type="match status" value="1"/>
</dbReference>
<evidence type="ECO:0000256" key="4">
    <source>
        <dbReference type="ARBA" id="ARBA00022617"/>
    </source>
</evidence>
<keyword evidence="8" id="KW-0560">Oxidoreductase</keyword>
<dbReference type="GO" id="GO:0004497">
    <property type="term" value="F:monooxygenase activity"/>
    <property type="evidence" value="ECO:0007669"/>
    <property type="project" value="UniProtKB-KW"/>
</dbReference>
<dbReference type="AlphaFoldDB" id="A0A2H3JTP3"/>
<keyword evidence="11" id="KW-0472">Membrane</keyword>
<evidence type="ECO:0000256" key="5">
    <source>
        <dbReference type="ARBA" id="ARBA00022692"/>
    </source>
</evidence>
<dbReference type="GO" id="GO:0020037">
    <property type="term" value="F:heme binding"/>
    <property type="evidence" value="ECO:0007669"/>
    <property type="project" value="InterPro"/>
</dbReference>
<keyword evidence="4" id="KW-0349">Heme</keyword>
<dbReference type="OrthoDB" id="2789670at2759"/>
<keyword evidence="7" id="KW-1133">Transmembrane helix</keyword>
<name>A0A2H3JTP3_WOLCO</name>
<dbReference type="Proteomes" id="UP000218811">
    <property type="component" value="Unassembled WGS sequence"/>
</dbReference>
<reference evidence="13 14" key="1">
    <citation type="journal article" date="2012" name="Science">
        <title>The Paleozoic origin of enzymatic lignin decomposition reconstructed from 31 fungal genomes.</title>
        <authorList>
            <person name="Floudas D."/>
            <person name="Binder M."/>
            <person name="Riley R."/>
            <person name="Barry K."/>
            <person name="Blanchette R.A."/>
            <person name="Henrissat B."/>
            <person name="Martinez A.T."/>
            <person name="Otillar R."/>
            <person name="Spatafora J.W."/>
            <person name="Yadav J.S."/>
            <person name="Aerts A."/>
            <person name="Benoit I."/>
            <person name="Boyd A."/>
            <person name="Carlson A."/>
            <person name="Copeland A."/>
            <person name="Coutinho P.M."/>
            <person name="de Vries R.P."/>
            <person name="Ferreira P."/>
            <person name="Findley K."/>
            <person name="Foster B."/>
            <person name="Gaskell J."/>
            <person name="Glotzer D."/>
            <person name="Gorecki P."/>
            <person name="Heitman J."/>
            <person name="Hesse C."/>
            <person name="Hori C."/>
            <person name="Igarashi K."/>
            <person name="Jurgens J.A."/>
            <person name="Kallen N."/>
            <person name="Kersten P."/>
            <person name="Kohler A."/>
            <person name="Kuees U."/>
            <person name="Kumar T.K.A."/>
            <person name="Kuo A."/>
            <person name="LaButti K."/>
            <person name="Larrondo L.F."/>
            <person name="Lindquist E."/>
            <person name="Ling A."/>
            <person name="Lombard V."/>
            <person name="Lucas S."/>
            <person name="Lundell T."/>
            <person name="Martin R."/>
            <person name="McLaughlin D.J."/>
            <person name="Morgenstern I."/>
            <person name="Morin E."/>
            <person name="Murat C."/>
            <person name="Nagy L.G."/>
            <person name="Nolan M."/>
            <person name="Ohm R.A."/>
            <person name="Patyshakuliyeva A."/>
            <person name="Rokas A."/>
            <person name="Ruiz-Duenas F.J."/>
            <person name="Sabat G."/>
            <person name="Salamov A."/>
            <person name="Samejima M."/>
            <person name="Schmutz J."/>
            <person name="Slot J.C."/>
            <person name="St John F."/>
            <person name="Stenlid J."/>
            <person name="Sun H."/>
            <person name="Sun S."/>
            <person name="Syed K."/>
            <person name="Tsang A."/>
            <person name="Wiebenga A."/>
            <person name="Young D."/>
            <person name="Pisabarro A."/>
            <person name="Eastwood D.C."/>
            <person name="Martin F."/>
            <person name="Cullen D."/>
            <person name="Grigoriev I.V."/>
            <person name="Hibbett D.S."/>
        </authorList>
    </citation>
    <scope>NUCLEOTIDE SEQUENCE [LARGE SCALE GENOMIC DNA]</scope>
    <source>
        <strain evidence="13 14">MD-104</strain>
    </source>
</reference>
<comment type="subcellular location">
    <subcellularLocation>
        <location evidence="2">Membrane</location>
    </subcellularLocation>
</comment>
<evidence type="ECO:0000256" key="3">
    <source>
        <dbReference type="ARBA" id="ARBA00010617"/>
    </source>
</evidence>
<dbReference type="STRING" id="742152.A0A2H3JTP3"/>
<sequence length="247" mass="28323">MLSLQTSGLAAAAAVLLLVALCRDLYRRYEGMQKRHLPPGPRPLSFIGNSHQIPLTYVQRRFAEWKAEYGKDAHAGWMYLVHAHRVRRTGRRLRPPLPYASRHLEQPAGGAGPVGQEERIYSDRPRTVLYDEIMGWDSGLVFMKYGERWKRYSKWAQNAFNDKAALRSYRPLQRREVYTLLLGLRDTPDKFSEHVKRYVAALVMEMAYDHTIVSLDHFYVRMADEAVSATAQTGAPGSSVTDLLPFR</sequence>
<proteinExistence type="inferred from homology"/>
<evidence type="ECO:0000256" key="12">
    <source>
        <dbReference type="SAM" id="MobiDB-lite"/>
    </source>
</evidence>
<dbReference type="SUPFAM" id="SSF48264">
    <property type="entry name" value="Cytochrome P450"/>
    <property type="match status" value="1"/>
</dbReference>
<dbReference type="GO" id="GO:0005506">
    <property type="term" value="F:iron ion binding"/>
    <property type="evidence" value="ECO:0007669"/>
    <property type="project" value="InterPro"/>
</dbReference>
<evidence type="ECO:0008006" key="15">
    <source>
        <dbReference type="Google" id="ProtNLM"/>
    </source>
</evidence>
<accession>A0A2H3JTP3</accession>
<feature type="region of interest" description="Disordered" evidence="12">
    <location>
        <begin position="98"/>
        <end position="117"/>
    </location>
</feature>
<dbReference type="EMBL" id="KB468135">
    <property type="protein sequence ID" value="PCH43333.1"/>
    <property type="molecule type" value="Genomic_DNA"/>
</dbReference>
<dbReference type="InterPro" id="IPR036396">
    <property type="entry name" value="Cyt_P450_sf"/>
</dbReference>
<dbReference type="OMA" id="LVMEMAY"/>
<comment type="similarity">
    <text evidence="3">Belongs to the cytochrome P450 family.</text>
</comment>
<protein>
    <recommendedName>
        <fullName evidence="15">Cytochrome P450</fullName>
    </recommendedName>
</protein>
<evidence type="ECO:0000313" key="13">
    <source>
        <dbReference type="EMBL" id="PCH43333.1"/>
    </source>
</evidence>
<keyword evidence="5" id="KW-0812">Transmembrane</keyword>
<evidence type="ECO:0000256" key="11">
    <source>
        <dbReference type="ARBA" id="ARBA00023136"/>
    </source>
</evidence>
<keyword evidence="14" id="KW-1185">Reference proteome</keyword>
<evidence type="ECO:0000256" key="2">
    <source>
        <dbReference type="ARBA" id="ARBA00004370"/>
    </source>
</evidence>